<sequence>MVAIRSNTDMAQDRILVKCGGFTSQLVKYVGNKVDGDPLWGSRFDLENPEAVVRTHLDFLENGAQIISSNTYQASVEGYMKYLKLDRDQSIQLIRKSVKLAKEARERYLDNLKATSGACNETILVMGAVGPYGAVLHDGSEYSGNYTDRITKEELQNFHRTRIDALLAENVDGLAIETMPSQKEAEAVTEMLLKDYANVKFWISFQCKDDQHLAHGEKFANAAKTVWDMVRRQYGAKAREYIYGIGVNCVNPKFVSNLFKSLHSLLGNEDIPPLMVYSNSGEIYDTSKGEWTGRDNCIPMKMFVPEWIRLGASIIGGCCRVYPEDIYQVRQLINSFSN</sequence>
<proteinExistence type="predicted"/>
<keyword evidence="4 6" id="KW-0862">Zinc</keyword>
<dbReference type="AlphaFoldDB" id="A0A1I8M3Y8"/>
<comment type="cofactor">
    <cofactor evidence="6">
        <name>Zn(2+)</name>
        <dbReference type="ChEBI" id="CHEBI:29105"/>
    </cofactor>
</comment>
<feature type="binding site" evidence="6">
    <location>
        <position position="249"/>
    </location>
    <ligand>
        <name>Zn(2+)</name>
        <dbReference type="ChEBI" id="CHEBI:29105"/>
    </ligand>
</feature>
<dbReference type="NCBIfam" id="NF007020">
    <property type="entry name" value="PRK09485.1"/>
    <property type="match status" value="1"/>
</dbReference>
<dbReference type="GO" id="GO:0033528">
    <property type="term" value="P:S-methylmethionine cycle"/>
    <property type="evidence" value="ECO:0007669"/>
    <property type="project" value="TreeGrafter"/>
</dbReference>
<protein>
    <submittedName>
        <fullName evidence="7">Uncharacterized protein</fullName>
    </submittedName>
</protein>
<dbReference type="PANTHER" id="PTHR46015:SF1">
    <property type="entry name" value="HOMOCYSTEINE S-METHYLTRANSFERASE-LIKE ISOFORM 1"/>
    <property type="match status" value="1"/>
</dbReference>
<evidence type="ECO:0000256" key="1">
    <source>
        <dbReference type="ARBA" id="ARBA00022603"/>
    </source>
</evidence>
<evidence type="ECO:0000313" key="7">
    <source>
        <dbReference type="EnsemblMetazoa" id="MDOA001011-PC"/>
    </source>
</evidence>
<dbReference type="eggNOG" id="KOG1579">
    <property type="taxonomic scope" value="Eukaryota"/>
</dbReference>
<dbReference type="OrthoDB" id="261426at2759"/>
<dbReference type="GO" id="GO:0008898">
    <property type="term" value="F:S-adenosylmethionine-homocysteine S-methyltransferase activity"/>
    <property type="evidence" value="ECO:0007669"/>
    <property type="project" value="TreeGrafter"/>
</dbReference>
<evidence type="ECO:0000256" key="6">
    <source>
        <dbReference type="PROSITE-ProRule" id="PRU00333"/>
    </source>
</evidence>
<organism evidence="7">
    <name type="scientific">Musca domestica</name>
    <name type="common">House fly</name>
    <dbReference type="NCBI Taxonomy" id="7370"/>
    <lineage>
        <taxon>Eukaryota</taxon>
        <taxon>Metazoa</taxon>
        <taxon>Ecdysozoa</taxon>
        <taxon>Arthropoda</taxon>
        <taxon>Hexapoda</taxon>
        <taxon>Insecta</taxon>
        <taxon>Pterygota</taxon>
        <taxon>Neoptera</taxon>
        <taxon>Endopterygota</taxon>
        <taxon>Diptera</taxon>
        <taxon>Brachycera</taxon>
        <taxon>Muscomorpha</taxon>
        <taxon>Muscoidea</taxon>
        <taxon>Muscidae</taxon>
        <taxon>Musca</taxon>
    </lineage>
</organism>
<comment type="pathway">
    <text evidence="5">Amino-acid biosynthesis; L-methionine biosynthesis via de novo pathway.</text>
</comment>
<evidence type="ECO:0000256" key="3">
    <source>
        <dbReference type="ARBA" id="ARBA00022723"/>
    </source>
</evidence>
<dbReference type="SUPFAM" id="SSF82282">
    <property type="entry name" value="Homocysteine S-methyltransferase"/>
    <property type="match status" value="1"/>
</dbReference>
<keyword evidence="3 6" id="KW-0479">Metal-binding</keyword>
<dbReference type="InterPro" id="IPR036589">
    <property type="entry name" value="HCY_dom_sf"/>
</dbReference>
<gene>
    <name evidence="7" type="primary">101892870</name>
</gene>
<dbReference type="PANTHER" id="PTHR46015">
    <property type="entry name" value="ZGC:172121"/>
    <property type="match status" value="1"/>
</dbReference>
<name>A0A1I8M3Y8_MUSDO</name>
<dbReference type="VEuPathDB" id="VectorBase:MDOMA2_005791"/>
<feature type="binding site" evidence="6">
    <location>
        <position position="319"/>
    </location>
    <ligand>
        <name>Zn(2+)</name>
        <dbReference type="ChEBI" id="CHEBI:29105"/>
    </ligand>
</feature>
<dbReference type="InterPro" id="IPR051486">
    <property type="entry name" value="Hcy_S-methyltransferase"/>
</dbReference>
<evidence type="ECO:0000256" key="4">
    <source>
        <dbReference type="ARBA" id="ARBA00022833"/>
    </source>
</evidence>
<dbReference type="STRING" id="7370.A0A1I8M3Y8"/>
<dbReference type="Gene3D" id="3.20.20.330">
    <property type="entry name" value="Homocysteine-binding-like domain"/>
    <property type="match status" value="1"/>
</dbReference>
<accession>A0A1I8M3Y8</accession>
<reference evidence="7" key="1">
    <citation type="submission" date="2020-05" db="UniProtKB">
        <authorList>
            <consortium name="EnsemblMetazoa"/>
        </authorList>
    </citation>
    <scope>IDENTIFICATION</scope>
    <source>
        <strain evidence="7">Aabys</strain>
    </source>
</reference>
<dbReference type="PROSITE" id="PS50970">
    <property type="entry name" value="HCY"/>
    <property type="match status" value="1"/>
</dbReference>
<evidence type="ECO:0000256" key="2">
    <source>
        <dbReference type="ARBA" id="ARBA00022679"/>
    </source>
</evidence>
<evidence type="ECO:0000256" key="5">
    <source>
        <dbReference type="ARBA" id="ARBA00034478"/>
    </source>
</evidence>
<dbReference type="FunFam" id="3.20.20.330:FF:000002">
    <property type="entry name" value="Homocysteine S-methyltransferase"/>
    <property type="match status" value="1"/>
</dbReference>
<dbReference type="GO" id="GO:0032259">
    <property type="term" value="P:methylation"/>
    <property type="evidence" value="ECO:0007669"/>
    <property type="project" value="UniProtKB-KW"/>
</dbReference>
<keyword evidence="1 6" id="KW-0489">Methyltransferase</keyword>
<keyword evidence="2 6" id="KW-0808">Transferase</keyword>
<dbReference type="VEuPathDB" id="VectorBase:MDOA001011"/>
<dbReference type="InterPro" id="IPR003726">
    <property type="entry name" value="HCY_dom"/>
</dbReference>
<feature type="binding site" evidence="6">
    <location>
        <position position="318"/>
    </location>
    <ligand>
        <name>Zn(2+)</name>
        <dbReference type="ChEBI" id="CHEBI:29105"/>
    </ligand>
</feature>
<dbReference type="EnsemblMetazoa" id="MDOA001011-RC">
    <property type="protein sequence ID" value="MDOA001011-PC"/>
    <property type="gene ID" value="MDOA001011"/>
</dbReference>
<dbReference type="Pfam" id="PF02574">
    <property type="entry name" value="S-methyl_trans"/>
    <property type="match status" value="1"/>
</dbReference>
<dbReference type="GO" id="GO:0046872">
    <property type="term" value="F:metal ion binding"/>
    <property type="evidence" value="ECO:0007669"/>
    <property type="project" value="UniProtKB-KW"/>
</dbReference>
<dbReference type="GO" id="GO:0009086">
    <property type="term" value="P:methionine biosynthetic process"/>
    <property type="evidence" value="ECO:0007669"/>
    <property type="project" value="TreeGrafter"/>
</dbReference>